<dbReference type="InterPro" id="IPR011008">
    <property type="entry name" value="Dimeric_a/b-barrel"/>
</dbReference>
<dbReference type="SUPFAM" id="SSF54909">
    <property type="entry name" value="Dimeric alpha+beta barrel"/>
    <property type="match status" value="1"/>
</dbReference>
<sequence length="107" mass="12327">MIKFGVTIDEWNCEYPEPPYYPVIFFSQRTNGDKTANKMEGLAAQLEGFLDVARDSGFGEDSLEAIHKWKDHSAHQTAQASGKTVWHKNSPLRICKVERDHYLIWNN</sequence>
<dbReference type="Proteomes" id="UP000276770">
    <property type="component" value="Unassembled WGS sequence"/>
</dbReference>
<dbReference type="AlphaFoldDB" id="A0A3L7JRI8"/>
<dbReference type="RefSeq" id="WP_121682207.1">
    <property type="nucleotide sequence ID" value="NZ_RCVZ01000017.1"/>
</dbReference>
<dbReference type="OrthoDB" id="9798439at2"/>
<name>A0A3L7JRI8_9BACI</name>
<evidence type="ECO:0000313" key="2">
    <source>
        <dbReference type="Proteomes" id="UP000276770"/>
    </source>
</evidence>
<accession>A0A3L7JRI8</accession>
<dbReference type="Gene3D" id="3.30.70.100">
    <property type="match status" value="1"/>
</dbReference>
<comment type="caution">
    <text evidence="1">The sequence shown here is derived from an EMBL/GenBank/DDBJ whole genome shotgun (WGS) entry which is preliminary data.</text>
</comment>
<protein>
    <submittedName>
        <fullName evidence="1">Antibiotic biosynthesis monooxygenase</fullName>
    </submittedName>
</protein>
<keyword evidence="2" id="KW-1185">Reference proteome</keyword>
<evidence type="ECO:0000313" key="1">
    <source>
        <dbReference type="EMBL" id="RLQ93100.1"/>
    </source>
</evidence>
<gene>
    <name evidence="1" type="ORF">D9X91_18890</name>
</gene>
<keyword evidence="1" id="KW-0560">Oxidoreductase</keyword>
<keyword evidence="1" id="KW-0503">Monooxygenase</keyword>
<dbReference type="GO" id="GO:0004497">
    <property type="term" value="F:monooxygenase activity"/>
    <property type="evidence" value="ECO:0007669"/>
    <property type="project" value="UniProtKB-KW"/>
</dbReference>
<organism evidence="1 2">
    <name type="scientific">Falsibacillus albus</name>
    <dbReference type="NCBI Taxonomy" id="2478915"/>
    <lineage>
        <taxon>Bacteria</taxon>
        <taxon>Bacillati</taxon>
        <taxon>Bacillota</taxon>
        <taxon>Bacilli</taxon>
        <taxon>Bacillales</taxon>
        <taxon>Bacillaceae</taxon>
        <taxon>Falsibacillus</taxon>
    </lineage>
</organism>
<reference evidence="1 2" key="1">
    <citation type="submission" date="2018-10" db="EMBL/GenBank/DDBJ databases">
        <title>Falsibacillus sp. genome draft.</title>
        <authorList>
            <person name="Shi S."/>
        </authorList>
    </citation>
    <scope>NUCLEOTIDE SEQUENCE [LARGE SCALE GENOMIC DNA]</scope>
    <source>
        <strain evidence="1 2">GY 10110</strain>
    </source>
</reference>
<proteinExistence type="predicted"/>
<dbReference type="EMBL" id="RCVZ01000017">
    <property type="protein sequence ID" value="RLQ93100.1"/>
    <property type="molecule type" value="Genomic_DNA"/>
</dbReference>